<accession>A0ABQ4Y2V1</accession>
<evidence type="ECO:0000313" key="3">
    <source>
        <dbReference type="Proteomes" id="UP001151760"/>
    </source>
</evidence>
<reference evidence="2" key="2">
    <citation type="submission" date="2022-01" db="EMBL/GenBank/DDBJ databases">
        <authorList>
            <person name="Yamashiro T."/>
            <person name="Shiraishi A."/>
            <person name="Satake H."/>
            <person name="Nakayama K."/>
        </authorList>
    </citation>
    <scope>NUCLEOTIDE SEQUENCE</scope>
</reference>
<evidence type="ECO:0000256" key="1">
    <source>
        <dbReference type="SAM" id="MobiDB-lite"/>
    </source>
</evidence>
<evidence type="ECO:0000313" key="2">
    <source>
        <dbReference type="EMBL" id="GJS71365.1"/>
    </source>
</evidence>
<proteinExistence type="predicted"/>
<feature type="region of interest" description="Disordered" evidence="1">
    <location>
        <begin position="475"/>
        <end position="499"/>
    </location>
</feature>
<dbReference type="EMBL" id="BQNB010010001">
    <property type="protein sequence ID" value="GJS71365.1"/>
    <property type="molecule type" value="Genomic_DNA"/>
</dbReference>
<dbReference type="SUPFAM" id="SSF57756">
    <property type="entry name" value="Retrovirus zinc finger-like domains"/>
    <property type="match status" value="1"/>
</dbReference>
<comment type="caution">
    <text evidence="2">The sequence shown here is derived from an EMBL/GenBank/DDBJ whole genome shotgun (WGS) entry which is preliminary data.</text>
</comment>
<sequence length="528" mass="60409">MDVDNLVPIPRVSEKPLDSLDSILETSKTTITDPLFDFDSEFTLNLDNPILNIQNKESDESGTETIMDEVQINSTVMISLPLIDDESLSDEDIPKDKVKIYLNPLFKFDDEYISSDVNPLFDKVLEDIESKDSDVSNIDDPAMFVTPLSDANEDECFDPGGEIDEIDAFLDMDISTYIENSYNNSEGDIIYLESLLVDDIILNLPPEVLLDHDPKNLKDEPDNEDLKSMVKVFDPEIHEKTFSPTYVKLSFEDRHYLSLTYVTDISQKDKNKAKNEQNRARDWKSVRKAKPKAYSFLMGQPKIVSQLAILGENISQEDLNLKFLRSLPSEWNTHVVVWRNKPVLDTMSFDDLYNNFKIVEQEVKRTTSSSSQNMTFITASTQVSTTNLSGAIVYAFFANQPNGSQLVHEDLEQIHEDDLEEMDLKWQLSLLSMRTRRFFQKTGRKITINRSDTVGYDKSKVECFNCHKIGHFAREYRGPKNQDSRNRKQDSSRRTINVEETSSKAGAIIRAVLTGLYDNYEVPTNMAL</sequence>
<protein>
    <submittedName>
        <fullName evidence="2">Ribonuclease H-like domain-containing protein</fullName>
    </submittedName>
</protein>
<organism evidence="2 3">
    <name type="scientific">Tanacetum coccineum</name>
    <dbReference type="NCBI Taxonomy" id="301880"/>
    <lineage>
        <taxon>Eukaryota</taxon>
        <taxon>Viridiplantae</taxon>
        <taxon>Streptophyta</taxon>
        <taxon>Embryophyta</taxon>
        <taxon>Tracheophyta</taxon>
        <taxon>Spermatophyta</taxon>
        <taxon>Magnoliopsida</taxon>
        <taxon>eudicotyledons</taxon>
        <taxon>Gunneridae</taxon>
        <taxon>Pentapetalae</taxon>
        <taxon>asterids</taxon>
        <taxon>campanulids</taxon>
        <taxon>Asterales</taxon>
        <taxon>Asteraceae</taxon>
        <taxon>Asteroideae</taxon>
        <taxon>Anthemideae</taxon>
        <taxon>Anthemidinae</taxon>
        <taxon>Tanacetum</taxon>
    </lineage>
</organism>
<name>A0ABQ4Y2V1_9ASTR</name>
<gene>
    <name evidence="2" type="ORF">Tco_0704206</name>
</gene>
<dbReference type="Proteomes" id="UP001151760">
    <property type="component" value="Unassembled WGS sequence"/>
</dbReference>
<reference evidence="2" key="1">
    <citation type="journal article" date="2022" name="Int. J. Mol. Sci.">
        <title>Draft Genome of Tanacetum Coccineum: Genomic Comparison of Closely Related Tanacetum-Family Plants.</title>
        <authorList>
            <person name="Yamashiro T."/>
            <person name="Shiraishi A."/>
            <person name="Nakayama K."/>
            <person name="Satake H."/>
        </authorList>
    </citation>
    <scope>NUCLEOTIDE SEQUENCE</scope>
</reference>
<dbReference type="Gene3D" id="4.10.60.10">
    <property type="entry name" value="Zinc finger, CCHC-type"/>
    <property type="match status" value="1"/>
</dbReference>
<feature type="compositionally biased region" description="Basic and acidic residues" evidence="1">
    <location>
        <begin position="475"/>
        <end position="497"/>
    </location>
</feature>
<keyword evidence="3" id="KW-1185">Reference proteome</keyword>
<dbReference type="InterPro" id="IPR036875">
    <property type="entry name" value="Znf_CCHC_sf"/>
</dbReference>